<name>A0A820CWL8_9BILA</name>
<dbReference type="AlphaFoldDB" id="A0A820CWL8"/>
<dbReference type="SUPFAM" id="SSF47336">
    <property type="entry name" value="ACP-like"/>
    <property type="match status" value="1"/>
</dbReference>
<gene>
    <name evidence="2" type="ORF">KXQ929_LOCUS40861</name>
</gene>
<proteinExistence type="predicted"/>
<feature type="domain" description="Carrier" evidence="1">
    <location>
        <begin position="1"/>
        <end position="62"/>
    </location>
</feature>
<evidence type="ECO:0000259" key="1">
    <source>
        <dbReference type="PROSITE" id="PS50075"/>
    </source>
</evidence>
<dbReference type="InterPro" id="IPR029058">
    <property type="entry name" value="AB_hydrolase_fold"/>
</dbReference>
<comment type="caution">
    <text evidence="2">The sequence shown here is derived from an EMBL/GenBank/DDBJ whole genome shotgun (WGS) entry which is preliminary data.</text>
</comment>
<reference evidence="2" key="1">
    <citation type="submission" date="2021-02" db="EMBL/GenBank/DDBJ databases">
        <authorList>
            <person name="Nowell W R."/>
        </authorList>
    </citation>
    <scope>NUCLEOTIDE SEQUENCE</scope>
</reference>
<protein>
    <recommendedName>
        <fullName evidence="1">Carrier domain-containing protein</fullName>
    </recommendedName>
</protein>
<evidence type="ECO:0000313" key="3">
    <source>
        <dbReference type="Proteomes" id="UP000663868"/>
    </source>
</evidence>
<organism evidence="2 3">
    <name type="scientific">Adineta steineri</name>
    <dbReference type="NCBI Taxonomy" id="433720"/>
    <lineage>
        <taxon>Eukaryota</taxon>
        <taxon>Metazoa</taxon>
        <taxon>Spiralia</taxon>
        <taxon>Gnathifera</taxon>
        <taxon>Rotifera</taxon>
        <taxon>Eurotatoria</taxon>
        <taxon>Bdelloidea</taxon>
        <taxon>Adinetida</taxon>
        <taxon>Adinetidae</taxon>
        <taxon>Adineta</taxon>
    </lineage>
</organism>
<dbReference type="Pfam" id="PF23297">
    <property type="entry name" value="ACP_SdgA_C"/>
    <property type="match status" value="1"/>
</dbReference>
<evidence type="ECO:0000313" key="2">
    <source>
        <dbReference type="EMBL" id="CAF4214809.1"/>
    </source>
</evidence>
<dbReference type="InterPro" id="IPR036736">
    <property type="entry name" value="ACP-like_sf"/>
</dbReference>
<feature type="non-terminal residue" evidence="2">
    <location>
        <position position="1"/>
    </location>
</feature>
<dbReference type="InterPro" id="IPR009081">
    <property type="entry name" value="PP-bd_ACP"/>
</dbReference>
<sequence>LGAADIDRILIDRSLVSQGMDSLAALSMYNWLGQETSVYIPLVDLLQGYSIETIATVIHNKLNERHQVVSSTTKEEHMDVDLIKENEIKLSHNSSYTGIENIICLQSPLQYDSDIFFCVTEQTPTNTANLNKLFTDKIYKQQNQIRSVLVYAIQIPSVTSTASTSTSARDMVLQMRRIQPRGPYQLVAVRNKQEEIIAHEMIRQLKDHLMIIDIRLLLLDDQNQE</sequence>
<dbReference type="PROSITE" id="PS50075">
    <property type="entry name" value="CARRIER"/>
    <property type="match status" value="1"/>
</dbReference>
<dbReference type="Proteomes" id="UP000663868">
    <property type="component" value="Unassembled WGS sequence"/>
</dbReference>
<accession>A0A820CWL8</accession>
<dbReference type="Gene3D" id="3.40.50.1820">
    <property type="entry name" value="alpha/beta hydrolase"/>
    <property type="match status" value="1"/>
</dbReference>
<dbReference type="EMBL" id="CAJOBB010008770">
    <property type="protein sequence ID" value="CAF4214809.1"/>
    <property type="molecule type" value="Genomic_DNA"/>
</dbReference>